<dbReference type="Gene3D" id="3.70.10.10">
    <property type="match status" value="1"/>
</dbReference>
<dbReference type="EMBL" id="JAAAHW010004007">
    <property type="protein sequence ID" value="KAF9979628.1"/>
    <property type="molecule type" value="Genomic_DNA"/>
</dbReference>
<dbReference type="Pfam" id="PF04005">
    <property type="entry name" value="Hus1"/>
    <property type="match status" value="1"/>
</dbReference>
<dbReference type="GO" id="GO:0000077">
    <property type="term" value="P:DNA damage checkpoint signaling"/>
    <property type="evidence" value="ECO:0007669"/>
    <property type="project" value="InterPro"/>
</dbReference>
<comment type="caution">
    <text evidence="1">The sequence shown here is derived from an EMBL/GenBank/DDBJ whole genome shotgun (WGS) entry which is preliminary data.</text>
</comment>
<dbReference type="GO" id="GO:0030896">
    <property type="term" value="C:checkpoint clamp complex"/>
    <property type="evidence" value="ECO:0007669"/>
    <property type="project" value="InterPro"/>
</dbReference>
<evidence type="ECO:0000313" key="2">
    <source>
        <dbReference type="Proteomes" id="UP000749646"/>
    </source>
</evidence>
<gene>
    <name evidence="1" type="ORF">BGZ65_006255</name>
</gene>
<keyword evidence="2" id="KW-1185">Reference proteome</keyword>
<name>A0A9P6JHC6_9FUNG</name>
<sequence length="96" mass="10352">MAQAVEKIGKSCFIKFTPEFVAFGAIHGLGDTDPATGGGTIQCWSVQSLSNNEVYMEMKVEDLLVAMRSCSNASAILMRMTGQSSDAYLTFTITTE</sequence>
<organism evidence="1 2">
    <name type="scientific">Modicella reniformis</name>
    <dbReference type="NCBI Taxonomy" id="1440133"/>
    <lineage>
        <taxon>Eukaryota</taxon>
        <taxon>Fungi</taxon>
        <taxon>Fungi incertae sedis</taxon>
        <taxon>Mucoromycota</taxon>
        <taxon>Mortierellomycotina</taxon>
        <taxon>Mortierellomycetes</taxon>
        <taxon>Mortierellales</taxon>
        <taxon>Mortierellaceae</taxon>
        <taxon>Modicella</taxon>
    </lineage>
</organism>
<dbReference type="OrthoDB" id="337750at2759"/>
<evidence type="ECO:0000313" key="1">
    <source>
        <dbReference type="EMBL" id="KAF9979628.1"/>
    </source>
</evidence>
<accession>A0A9P6JHC6</accession>
<reference evidence="1" key="1">
    <citation type="journal article" date="2020" name="Fungal Divers.">
        <title>Resolving the Mortierellaceae phylogeny through synthesis of multi-gene phylogenetics and phylogenomics.</title>
        <authorList>
            <person name="Vandepol N."/>
            <person name="Liber J."/>
            <person name="Desiro A."/>
            <person name="Na H."/>
            <person name="Kennedy M."/>
            <person name="Barry K."/>
            <person name="Grigoriev I.V."/>
            <person name="Miller A.N."/>
            <person name="O'Donnell K."/>
            <person name="Stajich J.E."/>
            <person name="Bonito G."/>
        </authorList>
    </citation>
    <scope>NUCLEOTIDE SEQUENCE</scope>
    <source>
        <strain evidence="1">MES-2147</strain>
    </source>
</reference>
<proteinExistence type="predicted"/>
<dbReference type="Proteomes" id="UP000749646">
    <property type="component" value="Unassembled WGS sequence"/>
</dbReference>
<dbReference type="AlphaFoldDB" id="A0A9P6JHC6"/>
<feature type="non-terminal residue" evidence="1">
    <location>
        <position position="96"/>
    </location>
</feature>
<protein>
    <submittedName>
        <fullName evidence="1">Uncharacterized protein</fullName>
    </submittedName>
</protein>
<dbReference type="InterPro" id="IPR007150">
    <property type="entry name" value="HUS1/Mec3"/>
</dbReference>